<organism evidence="1 2">
    <name type="scientific">Mytilus coruscus</name>
    <name type="common">Sea mussel</name>
    <dbReference type="NCBI Taxonomy" id="42192"/>
    <lineage>
        <taxon>Eukaryota</taxon>
        <taxon>Metazoa</taxon>
        <taxon>Spiralia</taxon>
        <taxon>Lophotrochozoa</taxon>
        <taxon>Mollusca</taxon>
        <taxon>Bivalvia</taxon>
        <taxon>Autobranchia</taxon>
        <taxon>Pteriomorphia</taxon>
        <taxon>Mytilida</taxon>
        <taxon>Mytiloidea</taxon>
        <taxon>Mytilidae</taxon>
        <taxon>Mytilinae</taxon>
        <taxon>Mytilus</taxon>
    </lineage>
</organism>
<dbReference type="EMBL" id="CACVKT020010152">
    <property type="protein sequence ID" value="CAC5425035.1"/>
    <property type="molecule type" value="Genomic_DNA"/>
</dbReference>
<protein>
    <recommendedName>
        <fullName evidence="3">BEN domain-containing protein</fullName>
    </recommendedName>
</protein>
<evidence type="ECO:0008006" key="3">
    <source>
        <dbReference type="Google" id="ProtNLM"/>
    </source>
</evidence>
<evidence type="ECO:0000313" key="2">
    <source>
        <dbReference type="Proteomes" id="UP000507470"/>
    </source>
</evidence>
<dbReference type="OrthoDB" id="6075236at2759"/>
<dbReference type="Proteomes" id="UP000507470">
    <property type="component" value="Unassembled WGS sequence"/>
</dbReference>
<proteinExistence type="predicted"/>
<keyword evidence="2" id="KW-1185">Reference proteome</keyword>
<sequence length="271" mass="30928">MYLSFLTAPSPPEEILHLYEILLKPRVRHYMEKFCEYFGRNQKQAGLKDFEKEFETLYSQYINDTEPTFEDCPSPSILETRSTYSFSTSFNKEKTTIHDYKMNIHSGNNVQLQFSPMRSPRGKSDSIVTVQGTSLGPKRQLLKSPKKIYTSSSTNVKLIESADVTVDGDTIKKIMQKAQKESSPGYFIIRKVMPLLFSRADLANSRGQGLTTSKDGDFRPALDKTRVKLAKDYVRGWCKIKQKHQPSEEELNKGVTEAVDYAGKALKKQNN</sequence>
<name>A0A6J8EZV5_MYTCO</name>
<dbReference type="AlphaFoldDB" id="A0A6J8EZV5"/>
<accession>A0A6J8EZV5</accession>
<gene>
    <name evidence="1" type="ORF">MCOR_56885</name>
</gene>
<evidence type="ECO:0000313" key="1">
    <source>
        <dbReference type="EMBL" id="CAC5425035.1"/>
    </source>
</evidence>
<reference evidence="1 2" key="1">
    <citation type="submission" date="2020-06" db="EMBL/GenBank/DDBJ databases">
        <authorList>
            <person name="Li R."/>
            <person name="Bekaert M."/>
        </authorList>
    </citation>
    <scope>NUCLEOTIDE SEQUENCE [LARGE SCALE GENOMIC DNA]</scope>
    <source>
        <strain evidence="2">wild</strain>
    </source>
</reference>